<keyword evidence="8" id="KW-1185">Reference proteome</keyword>
<name>A0A917PRI6_9BACI</name>
<dbReference type="SUPFAM" id="SSF56801">
    <property type="entry name" value="Acetyl-CoA synthetase-like"/>
    <property type="match status" value="1"/>
</dbReference>
<dbReference type="Gene3D" id="3.30.300.30">
    <property type="match status" value="1"/>
</dbReference>
<dbReference type="InterPro" id="IPR045851">
    <property type="entry name" value="AMP-bd_C_sf"/>
</dbReference>
<evidence type="ECO:0000256" key="3">
    <source>
        <dbReference type="ARBA" id="ARBA00022741"/>
    </source>
</evidence>
<evidence type="ECO:0000259" key="5">
    <source>
        <dbReference type="Pfam" id="PF00501"/>
    </source>
</evidence>
<dbReference type="GO" id="GO:0005524">
    <property type="term" value="F:ATP binding"/>
    <property type="evidence" value="ECO:0007669"/>
    <property type="project" value="UniProtKB-KW"/>
</dbReference>
<dbReference type="InterPro" id="IPR020845">
    <property type="entry name" value="AMP-binding_CS"/>
</dbReference>
<feature type="domain" description="Acetyl-coenzyme A synthetase N-terminal" evidence="6">
    <location>
        <begin position="41"/>
        <end position="96"/>
    </location>
</feature>
<dbReference type="InterPro" id="IPR042099">
    <property type="entry name" value="ANL_N_sf"/>
</dbReference>
<comment type="caution">
    <text evidence="7">The sequence shown here is derived from an EMBL/GenBank/DDBJ whole genome shotgun (WGS) entry which is preliminary data.</text>
</comment>
<dbReference type="EMBL" id="BMNQ01000007">
    <property type="protein sequence ID" value="GGJ88935.1"/>
    <property type="molecule type" value="Genomic_DNA"/>
</dbReference>
<dbReference type="Pfam" id="PF16177">
    <property type="entry name" value="ACAS_N"/>
    <property type="match status" value="1"/>
</dbReference>
<dbReference type="AlphaFoldDB" id="A0A917PRI6"/>
<feature type="domain" description="AMP-dependent synthetase/ligase" evidence="5">
    <location>
        <begin position="102"/>
        <end position="475"/>
    </location>
</feature>
<dbReference type="Proteomes" id="UP000658382">
    <property type="component" value="Unassembled WGS sequence"/>
</dbReference>
<keyword evidence="3" id="KW-0547">Nucleotide-binding</keyword>
<evidence type="ECO:0000256" key="4">
    <source>
        <dbReference type="ARBA" id="ARBA00022840"/>
    </source>
</evidence>
<dbReference type="InterPro" id="IPR005914">
    <property type="entry name" value="Acac_CoA_synth"/>
</dbReference>
<keyword evidence="2" id="KW-0436">Ligase</keyword>
<comment type="similarity">
    <text evidence="1">Belongs to the ATP-dependent AMP-binding enzyme family.</text>
</comment>
<reference evidence="7" key="2">
    <citation type="submission" date="2020-09" db="EMBL/GenBank/DDBJ databases">
        <authorList>
            <person name="Sun Q."/>
            <person name="Ohkuma M."/>
        </authorList>
    </citation>
    <scope>NUCLEOTIDE SEQUENCE</scope>
    <source>
        <strain evidence="7">JCM 12580</strain>
    </source>
</reference>
<evidence type="ECO:0000256" key="1">
    <source>
        <dbReference type="ARBA" id="ARBA00006432"/>
    </source>
</evidence>
<dbReference type="CDD" id="cd05943">
    <property type="entry name" value="AACS"/>
    <property type="match status" value="1"/>
</dbReference>
<dbReference type="Gene3D" id="3.40.50.12780">
    <property type="entry name" value="N-terminal domain of ligase-like"/>
    <property type="match status" value="1"/>
</dbReference>
<dbReference type="NCBIfam" id="NF002937">
    <property type="entry name" value="PRK03584.1"/>
    <property type="match status" value="1"/>
</dbReference>
<dbReference type="GO" id="GO:0030729">
    <property type="term" value="F:acetoacetate-CoA ligase activity"/>
    <property type="evidence" value="ECO:0007669"/>
    <property type="project" value="InterPro"/>
</dbReference>
<dbReference type="NCBIfam" id="TIGR01217">
    <property type="entry name" value="ac_ac_CoA_syn"/>
    <property type="match status" value="1"/>
</dbReference>
<keyword evidence="4" id="KW-0067">ATP-binding</keyword>
<evidence type="ECO:0000313" key="7">
    <source>
        <dbReference type="EMBL" id="GGJ88935.1"/>
    </source>
</evidence>
<evidence type="ECO:0000313" key="8">
    <source>
        <dbReference type="Proteomes" id="UP000658382"/>
    </source>
</evidence>
<protein>
    <submittedName>
        <fullName evidence="7">Acetoacetyl-CoA synthetase</fullName>
    </submittedName>
</protein>
<dbReference type="InterPro" id="IPR000873">
    <property type="entry name" value="AMP-dep_synth/lig_dom"/>
</dbReference>
<dbReference type="PANTHER" id="PTHR42921">
    <property type="entry name" value="ACETOACETYL-COA SYNTHETASE"/>
    <property type="match status" value="1"/>
</dbReference>
<dbReference type="GO" id="GO:0006629">
    <property type="term" value="P:lipid metabolic process"/>
    <property type="evidence" value="ECO:0007669"/>
    <property type="project" value="InterPro"/>
</dbReference>
<organism evidence="7 8">
    <name type="scientific">Lentibacillus kapialis</name>
    <dbReference type="NCBI Taxonomy" id="340214"/>
    <lineage>
        <taxon>Bacteria</taxon>
        <taxon>Bacillati</taxon>
        <taxon>Bacillota</taxon>
        <taxon>Bacilli</taxon>
        <taxon>Bacillales</taxon>
        <taxon>Bacillaceae</taxon>
        <taxon>Lentibacillus</taxon>
    </lineage>
</organism>
<reference evidence="7" key="1">
    <citation type="journal article" date="2014" name="Int. J. Syst. Evol. Microbiol.">
        <title>Complete genome sequence of Corynebacterium casei LMG S-19264T (=DSM 44701T), isolated from a smear-ripened cheese.</title>
        <authorList>
            <consortium name="US DOE Joint Genome Institute (JGI-PGF)"/>
            <person name="Walter F."/>
            <person name="Albersmeier A."/>
            <person name="Kalinowski J."/>
            <person name="Ruckert C."/>
        </authorList>
    </citation>
    <scope>NUCLEOTIDE SEQUENCE</scope>
    <source>
        <strain evidence="7">JCM 12580</strain>
    </source>
</reference>
<gene>
    <name evidence="7" type="ORF">GCM10007063_09430</name>
</gene>
<dbReference type="InterPro" id="IPR032387">
    <property type="entry name" value="ACAS_N"/>
</dbReference>
<proteinExistence type="inferred from homology"/>
<dbReference type="RefSeq" id="WP_188631927.1">
    <property type="nucleotide sequence ID" value="NZ_BMNQ01000007.1"/>
</dbReference>
<accession>A0A917PRI6</accession>
<dbReference type="Pfam" id="PF00501">
    <property type="entry name" value="AMP-binding"/>
    <property type="match status" value="1"/>
</dbReference>
<sequence>MNEIKEGTLLWEPDNKRKQQSKIYDYMNWLSAHKNLQFGDYHSLWKWSTDELEDFWMSIWEYFDIQAENPYRTVLTSHQMPGTGWFPEATINYTEHIFKDRDNEKPAIIHSSELRGTEEITWQKLYQDTAAMQQTLKNMGVAKGDRVVAYVANIYETIVAFLATASLGAIWSSASPEFGTQSVIDRFKQIEPKVMVTVDGYRYSGKDFDRIDVAENIQSELPTLEATIAIPYLNKQPDTGHLKNVTLWEDAIAESGTLTFEHVNFNDPLWVLFSSGTTGKPKPIVQSQGGILLEHLKALTFHADLGEDDRFFWFTTTGWMMWNFLVGGLLTGSTIILYDGNPAYPDKRMLWKFAQDTKMTVFGTSASYITACMKDEDLKPGDEFDLSHLKSISSTGSPLPPEGFQWCYDNVKKDLWIASASGGTDVCTAFILGVPILPVYAGELQCRGLGAKIKSFDDDANPQIEEVGELVLTEPFPSMPIYFWNDPDGTRLHDSYFDVFPGIWRHGDYLKITERRTCVIYGRSDATINRGGIRIGTSEIYRAVDHVSKVSDSLIVDVPKGDGESYTPLFVLMKTGEELTDDVKNTIKQQIRQHCSPRHVPSGIYEAPDLPKTLNGKKLEIPIKKILMGKPVNEVVNKGSLNNQTSLDYFVRFAEEQAEIGNK</sequence>
<evidence type="ECO:0000259" key="6">
    <source>
        <dbReference type="Pfam" id="PF16177"/>
    </source>
</evidence>
<dbReference type="PANTHER" id="PTHR42921:SF1">
    <property type="entry name" value="ACETOACETYL-COA SYNTHETASE"/>
    <property type="match status" value="1"/>
</dbReference>
<dbReference type="PROSITE" id="PS00455">
    <property type="entry name" value="AMP_BINDING"/>
    <property type="match status" value="1"/>
</dbReference>
<evidence type="ECO:0000256" key="2">
    <source>
        <dbReference type="ARBA" id="ARBA00022598"/>
    </source>
</evidence>